<gene>
    <name evidence="2" type="ORF">COA96_04100</name>
</gene>
<accession>A0A2A5B6K5</accession>
<keyword evidence="1" id="KW-0812">Transmembrane</keyword>
<keyword evidence="2" id="KW-0378">Hydrolase</keyword>
<reference evidence="3" key="1">
    <citation type="submission" date="2017-08" db="EMBL/GenBank/DDBJ databases">
        <title>A dynamic microbial community with high functional redundancy inhabits the cold, oxic subseafloor aquifer.</title>
        <authorList>
            <person name="Tully B.J."/>
            <person name="Wheat C.G."/>
            <person name="Glazer B.T."/>
            <person name="Huber J.A."/>
        </authorList>
    </citation>
    <scope>NUCLEOTIDE SEQUENCE [LARGE SCALE GENOMIC DNA]</scope>
</reference>
<proteinExistence type="predicted"/>
<evidence type="ECO:0000313" key="2">
    <source>
        <dbReference type="EMBL" id="PCJ27105.1"/>
    </source>
</evidence>
<dbReference type="InterPro" id="IPR007395">
    <property type="entry name" value="Zn_peptidase_2"/>
</dbReference>
<keyword evidence="1" id="KW-0472">Membrane</keyword>
<protein>
    <submittedName>
        <fullName evidence="2">Zn-dependent protease</fullName>
    </submittedName>
</protein>
<sequence length="228" mass="25263">MSLLIIGAVLAILVYIPAFWVRRAMGKYSQEMPELSGTGGELALHLIKRYKLDGITVEETDPQRDHFDPEARVVRLSPTNYHGKSLTAVAVAAHEVGHAIQFHRKEKIFELRKRYLPTATVLNKVGVAIMFSLPIIGFVLRSPIAIGAIIAVSLLLQLGGALAYLIILPEEWDASFNKALPILVEGEYVDDEHLPAIRNVLKAAALTYFAAALANVLNVGRWFMILRR</sequence>
<keyword evidence="1" id="KW-1133">Transmembrane helix</keyword>
<dbReference type="PANTHER" id="PTHR36434">
    <property type="entry name" value="MEMBRANE PROTEASE YUGP-RELATED"/>
    <property type="match status" value="1"/>
</dbReference>
<feature type="transmembrane region" description="Helical" evidence="1">
    <location>
        <begin position="121"/>
        <end position="140"/>
    </location>
</feature>
<dbReference type="GO" id="GO:0006508">
    <property type="term" value="P:proteolysis"/>
    <property type="evidence" value="ECO:0007669"/>
    <property type="project" value="UniProtKB-KW"/>
</dbReference>
<evidence type="ECO:0000313" key="3">
    <source>
        <dbReference type="Proteomes" id="UP000218327"/>
    </source>
</evidence>
<dbReference type="GO" id="GO:0008233">
    <property type="term" value="F:peptidase activity"/>
    <property type="evidence" value="ECO:0007669"/>
    <property type="project" value="UniProtKB-KW"/>
</dbReference>
<dbReference type="Proteomes" id="UP000218327">
    <property type="component" value="Unassembled WGS sequence"/>
</dbReference>
<dbReference type="PANTHER" id="PTHR36434:SF1">
    <property type="entry name" value="MEMBRANE PROTEASE YUGP-RELATED"/>
    <property type="match status" value="1"/>
</dbReference>
<evidence type="ECO:0000256" key="1">
    <source>
        <dbReference type="SAM" id="Phobius"/>
    </source>
</evidence>
<dbReference type="Pfam" id="PF04298">
    <property type="entry name" value="Zn_peptidase_2"/>
    <property type="match status" value="1"/>
</dbReference>
<feature type="transmembrane region" description="Helical" evidence="1">
    <location>
        <begin position="203"/>
        <end position="224"/>
    </location>
</feature>
<comment type="caution">
    <text evidence="2">The sequence shown here is derived from an EMBL/GenBank/DDBJ whole genome shotgun (WGS) entry which is preliminary data.</text>
</comment>
<dbReference type="EMBL" id="NVVJ01000008">
    <property type="protein sequence ID" value="PCJ27105.1"/>
    <property type="molecule type" value="Genomic_DNA"/>
</dbReference>
<keyword evidence="2" id="KW-0645">Protease</keyword>
<feature type="transmembrane region" description="Helical" evidence="1">
    <location>
        <begin position="147"/>
        <end position="167"/>
    </location>
</feature>
<name>A0A2A5B6K5_9GAMM</name>
<organism evidence="2 3">
    <name type="scientific">SAR86 cluster bacterium</name>
    <dbReference type="NCBI Taxonomy" id="2030880"/>
    <lineage>
        <taxon>Bacteria</taxon>
        <taxon>Pseudomonadati</taxon>
        <taxon>Pseudomonadota</taxon>
        <taxon>Gammaproteobacteria</taxon>
        <taxon>SAR86 cluster</taxon>
    </lineage>
</organism>
<dbReference type="AlphaFoldDB" id="A0A2A5B6K5"/>